<dbReference type="PANTHER" id="PTHR13170">
    <property type="entry name" value="O-GLCNACASE"/>
    <property type="match status" value="1"/>
</dbReference>
<dbReference type="Proteomes" id="UP000268291">
    <property type="component" value="Unassembled WGS sequence"/>
</dbReference>
<dbReference type="CDD" id="cd04301">
    <property type="entry name" value="NAT_SF"/>
    <property type="match status" value="1"/>
</dbReference>
<feature type="domain" description="N-acetyltransferase" evidence="1">
    <location>
        <begin position="16"/>
        <end position="215"/>
    </location>
</feature>
<accession>A0ABY0CAS4</accession>
<reference evidence="2 3" key="1">
    <citation type="submission" date="2018-12" db="EMBL/GenBank/DDBJ databases">
        <authorList>
            <person name="hu s."/>
            <person name="Xu Y."/>
            <person name="Xu B."/>
            <person name="Li F."/>
        </authorList>
    </citation>
    <scope>NUCLEOTIDE SEQUENCE [LARGE SCALE GENOMIC DNA]</scope>
    <source>
        <strain evidence="2 3">KSW2-17</strain>
    </source>
</reference>
<dbReference type="Pfam" id="PF00583">
    <property type="entry name" value="Acetyltransf_1"/>
    <property type="match status" value="1"/>
</dbReference>
<dbReference type="PANTHER" id="PTHR13170:SF16">
    <property type="entry name" value="PROTEIN O-GLCNACASE"/>
    <property type="match status" value="1"/>
</dbReference>
<dbReference type="InterPro" id="IPR016181">
    <property type="entry name" value="Acyl_CoA_acyltransferase"/>
</dbReference>
<protein>
    <submittedName>
        <fullName evidence="2">GNAT family N-acetyltransferase</fullName>
    </submittedName>
</protein>
<gene>
    <name evidence="2" type="ORF">ELQ93_07865</name>
</gene>
<dbReference type="Gene3D" id="3.40.630.30">
    <property type="match status" value="1"/>
</dbReference>
<sequence length="222" mass="23537">MWSRASSARGGGGDGVRIREITAADRDSVARICRLTGRGGDDATGDYLDDDVLADVYATPYLEHPSGFGVVALGESGDVVGYLIGTTDTEGFARWFVSEWWPRVSGSKVPLTPADVSLFRGASDPDRMLVSHRARYPAHLHIDLLEEARGAGTGRRLVEAAVVVLRERGVTGVHLVVSASNDGAIAFYERTGFTALLDDVGTVPGDSIVYARDVSPGDAGSE</sequence>
<dbReference type="InterPro" id="IPR051822">
    <property type="entry name" value="Glycosyl_Hydrolase_84"/>
</dbReference>
<keyword evidence="3" id="KW-1185">Reference proteome</keyword>
<comment type="caution">
    <text evidence="2">The sequence shown here is derived from an EMBL/GenBank/DDBJ whole genome shotgun (WGS) entry which is preliminary data.</text>
</comment>
<dbReference type="SUPFAM" id="SSF55729">
    <property type="entry name" value="Acyl-CoA N-acyltransferases (Nat)"/>
    <property type="match status" value="1"/>
</dbReference>
<proteinExistence type="predicted"/>
<evidence type="ECO:0000313" key="2">
    <source>
        <dbReference type="EMBL" id="RUQ86854.1"/>
    </source>
</evidence>
<evidence type="ECO:0000259" key="1">
    <source>
        <dbReference type="PROSITE" id="PS51186"/>
    </source>
</evidence>
<dbReference type="EMBL" id="RZGY01000001">
    <property type="protein sequence ID" value="RUQ86854.1"/>
    <property type="molecule type" value="Genomic_DNA"/>
</dbReference>
<dbReference type="PROSITE" id="PS51186">
    <property type="entry name" value="GNAT"/>
    <property type="match status" value="1"/>
</dbReference>
<evidence type="ECO:0000313" key="3">
    <source>
        <dbReference type="Proteomes" id="UP000268291"/>
    </source>
</evidence>
<name>A0ABY0CAS4_9MICO</name>
<dbReference type="InterPro" id="IPR000182">
    <property type="entry name" value="GNAT_dom"/>
</dbReference>
<organism evidence="2 3">
    <name type="scientific">Labedella gwakjiensis</name>
    <dbReference type="NCBI Taxonomy" id="390269"/>
    <lineage>
        <taxon>Bacteria</taxon>
        <taxon>Bacillati</taxon>
        <taxon>Actinomycetota</taxon>
        <taxon>Actinomycetes</taxon>
        <taxon>Micrococcales</taxon>
        <taxon>Microbacteriaceae</taxon>
        <taxon>Labedella</taxon>
    </lineage>
</organism>